<dbReference type="OrthoDB" id="10331675at2759"/>
<reference evidence="2" key="1">
    <citation type="submission" date="2016-06" db="EMBL/GenBank/DDBJ databases">
        <title>Parallel loss of symbiosis genes in relatives of nitrogen-fixing non-legume Parasponia.</title>
        <authorList>
            <person name="Van Velzen R."/>
            <person name="Holmer R."/>
            <person name="Bu F."/>
            <person name="Rutten L."/>
            <person name="Van Zeijl A."/>
            <person name="Liu W."/>
            <person name="Santuari L."/>
            <person name="Cao Q."/>
            <person name="Sharma T."/>
            <person name="Shen D."/>
            <person name="Roswanjaya Y."/>
            <person name="Wardhani T."/>
            <person name="Kalhor M.S."/>
            <person name="Jansen J."/>
            <person name="Van den Hoogen J."/>
            <person name="Gungor B."/>
            <person name="Hartog M."/>
            <person name="Hontelez J."/>
            <person name="Verver J."/>
            <person name="Yang W.-C."/>
            <person name="Schijlen E."/>
            <person name="Repin R."/>
            <person name="Schilthuizen M."/>
            <person name="Schranz E."/>
            <person name="Heidstra R."/>
            <person name="Miyata K."/>
            <person name="Fedorova E."/>
            <person name="Kohlen W."/>
            <person name="Bisseling T."/>
            <person name="Smit S."/>
            <person name="Geurts R."/>
        </authorList>
    </citation>
    <scope>NUCLEOTIDE SEQUENCE [LARGE SCALE GENOMIC DNA]</scope>
    <source>
        <strain evidence="2">cv. RG33-2</strain>
    </source>
</reference>
<comment type="caution">
    <text evidence="1">The sequence shown here is derived from an EMBL/GenBank/DDBJ whole genome shotgun (WGS) entry which is preliminary data.</text>
</comment>
<dbReference type="EMBL" id="JXTC01000010">
    <property type="protein sequence ID" value="POO00946.1"/>
    <property type="molecule type" value="Genomic_DNA"/>
</dbReference>
<dbReference type="AlphaFoldDB" id="A0A2P5FT23"/>
<evidence type="ECO:0000313" key="1">
    <source>
        <dbReference type="EMBL" id="POO00946.1"/>
    </source>
</evidence>
<keyword evidence="2" id="KW-1185">Reference proteome</keyword>
<dbReference type="InParanoid" id="A0A2P5FT23"/>
<organism evidence="1 2">
    <name type="scientific">Trema orientale</name>
    <name type="common">Charcoal tree</name>
    <name type="synonym">Celtis orientalis</name>
    <dbReference type="NCBI Taxonomy" id="63057"/>
    <lineage>
        <taxon>Eukaryota</taxon>
        <taxon>Viridiplantae</taxon>
        <taxon>Streptophyta</taxon>
        <taxon>Embryophyta</taxon>
        <taxon>Tracheophyta</taxon>
        <taxon>Spermatophyta</taxon>
        <taxon>Magnoliopsida</taxon>
        <taxon>eudicotyledons</taxon>
        <taxon>Gunneridae</taxon>
        <taxon>Pentapetalae</taxon>
        <taxon>rosids</taxon>
        <taxon>fabids</taxon>
        <taxon>Rosales</taxon>
        <taxon>Cannabaceae</taxon>
        <taxon>Trema</taxon>
    </lineage>
</organism>
<gene>
    <name evidence="1" type="ORF">TorRG33x02_031290</name>
</gene>
<dbReference type="Proteomes" id="UP000237000">
    <property type="component" value="Unassembled WGS sequence"/>
</dbReference>
<proteinExistence type="predicted"/>
<protein>
    <submittedName>
        <fullName evidence="1">Uncharacterized protein</fullName>
    </submittedName>
</protein>
<sequence length="146" mass="17061">MFSHSIPIKFHRKQTERLSNNNTASFKSKVSYIKNETKKETERLYYETYLRGAWRTTGKAEEDEEEDPGGSIADISRTSLSLSITGRYFRPNGEWKFSSAPLSISPLSISPIRFRYNLLFFLENFVFRENSQIRSDMRSRTGEIQI</sequence>
<name>A0A2P5FT23_TREOI</name>
<feature type="non-terminal residue" evidence="1">
    <location>
        <position position="146"/>
    </location>
</feature>
<evidence type="ECO:0000313" key="2">
    <source>
        <dbReference type="Proteomes" id="UP000237000"/>
    </source>
</evidence>
<accession>A0A2P5FT23</accession>